<dbReference type="Gene3D" id="2.40.30.20">
    <property type="match status" value="1"/>
</dbReference>
<dbReference type="InterPro" id="IPR023366">
    <property type="entry name" value="ATP_synth_asu-like_sf"/>
</dbReference>
<gene>
    <name evidence="1" type="ORF">S06H3_32888</name>
</gene>
<dbReference type="AlphaFoldDB" id="X1LI55"/>
<name>X1LI55_9ZZZZ</name>
<evidence type="ECO:0000313" key="1">
    <source>
        <dbReference type="EMBL" id="GAI18803.1"/>
    </source>
</evidence>
<proteinExistence type="predicted"/>
<reference evidence="1" key="1">
    <citation type="journal article" date="2014" name="Front. Microbiol.">
        <title>High frequency of phylogenetically diverse reductive dehalogenase-homologous genes in deep subseafloor sedimentary metagenomes.</title>
        <authorList>
            <person name="Kawai M."/>
            <person name="Futagami T."/>
            <person name="Toyoda A."/>
            <person name="Takaki Y."/>
            <person name="Nishi S."/>
            <person name="Hori S."/>
            <person name="Arai W."/>
            <person name="Tsubouchi T."/>
            <person name="Morono Y."/>
            <person name="Uchiyama I."/>
            <person name="Ito T."/>
            <person name="Fujiyama A."/>
            <person name="Inagaki F."/>
            <person name="Takami H."/>
        </authorList>
    </citation>
    <scope>NUCLEOTIDE SEQUENCE</scope>
    <source>
        <strain evidence="1">Expedition CK06-06</strain>
    </source>
</reference>
<feature type="non-terminal residue" evidence="1">
    <location>
        <position position="1"/>
    </location>
</feature>
<dbReference type="EMBL" id="BARV01019586">
    <property type="protein sequence ID" value="GAI18803.1"/>
    <property type="molecule type" value="Genomic_DNA"/>
</dbReference>
<accession>X1LI55</accession>
<protein>
    <submittedName>
        <fullName evidence="1">Uncharacterized protein</fullName>
    </submittedName>
</protein>
<feature type="non-terminal residue" evidence="1">
    <location>
        <position position="277"/>
    </location>
</feature>
<sequence>SGTSVVALAKQLLAALVVVDAYHDVPTADTADNVVVSDVLGNKSDTVAGTSIIALAKQLLAAIVTVDAFHDKPTTDTADNNQMRDVIGSKVDTVGGNSLVALAKQIVAATVVLKESKLDPTFADGVVVTSSATAWTLGAAVSIPAVRHPEGDTQNPGGTITQIPCNAHGFHIGQVVTIAGSESNNGAKTILAVNANSFDFDDGSYNDEYFDGDEIISLPPIPDDFNIKYLSIENLSANAVYEIVLYDDGVEIGRAVCTKNAAQDGTVNIPILTPVIG</sequence>
<comment type="caution">
    <text evidence="1">The sequence shown here is derived from an EMBL/GenBank/DDBJ whole genome shotgun (WGS) entry which is preliminary data.</text>
</comment>
<organism evidence="1">
    <name type="scientific">marine sediment metagenome</name>
    <dbReference type="NCBI Taxonomy" id="412755"/>
    <lineage>
        <taxon>unclassified sequences</taxon>
        <taxon>metagenomes</taxon>
        <taxon>ecological metagenomes</taxon>
    </lineage>
</organism>